<evidence type="ECO:0000256" key="6">
    <source>
        <dbReference type="ARBA" id="ARBA00022989"/>
    </source>
</evidence>
<sequence>MFFEADPNGSALVDEQPRININQPRWDQRKYWGRVRHFMITTLPTNLLKSDVELDKAQEVVLKYRRGEKLPGMTVDELWRAKHTYDSAFHPETGEKQMLIGRMSAQVPCNMVISGCMLTWYRSNVAAFFWQWINQSFNALVNYTNRSGKSPITNEQLAASYFLATSGAVGTAIGLNKLVRFMPPLIGRWVPFAAIAAANCVNIPMMRRKCVFMFSYPDELAADTHRIPLFLLDVFREITEGIPVLDDHSGNPVAVSQEAAKRGISHVVVSRIATAAPHFVLLPILMNHLDKRGFLRRNPWSALPIQLAGVGFLRSFATPLCTAFFPQISSIEVSRLEPEVQEVIRKLENPPEIVYYNKGL</sequence>
<dbReference type="PANTHER" id="PTHR11153:SF8">
    <property type="entry name" value="SIDEROFLEXIN-1"/>
    <property type="match status" value="1"/>
</dbReference>
<evidence type="ECO:0000313" key="10">
    <source>
        <dbReference type="Proteomes" id="UP000678499"/>
    </source>
</evidence>
<dbReference type="OrthoDB" id="6608471at2759"/>
<dbReference type="Pfam" id="PF03820">
    <property type="entry name" value="SFXNs"/>
    <property type="match status" value="2"/>
</dbReference>
<reference evidence="9" key="1">
    <citation type="submission" date="2020-11" db="EMBL/GenBank/DDBJ databases">
        <authorList>
            <person name="Tran Van P."/>
        </authorList>
    </citation>
    <scope>NUCLEOTIDE SEQUENCE</scope>
</reference>
<accession>A0A7R9BG24</accession>
<dbReference type="GO" id="GO:0005743">
    <property type="term" value="C:mitochondrial inner membrane"/>
    <property type="evidence" value="ECO:0007669"/>
    <property type="project" value="TreeGrafter"/>
</dbReference>
<protein>
    <recommendedName>
        <fullName evidence="11">Sidoreflexin</fullName>
    </recommendedName>
</protein>
<evidence type="ECO:0000256" key="8">
    <source>
        <dbReference type="ARBA" id="ARBA00023136"/>
    </source>
</evidence>
<gene>
    <name evidence="9" type="ORF">NMOB1V02_LOCUS2473</name>
</gene>
<dbReference type="PANTHER" id="PTHR11153">
    <property type="entry name" value="SIDEROFLEXIN"/>
    <property type="match status" value="1"/>
</dbReference>
<name>A0A7R9BG24_9CRUS</name>
<evidence type="ECO:0000256" key="4">
    <source>
        <dbReference type="ARBA" id="ARBA00022692"/>
    </source>
</evidence>
<dbReference type="GO" id="GO:0140300">
    <property type="term" value="P:serine import into mitochondrion"/>
    <property type="evidence" value="ECO:0007669"/>
    <property type="project" value="TreeGrafter"/>
</dbReference>
<dbReference type="Proteomes" id="UP000678499">
    <property type="component" value="Unassembled WGS sequence"/>
</dbReference>
<keyword evidence="5" id="KW-0029">Amino-acid transport</keyword>
<keyword evidence="6" id="KW-1133">Transmembrane helix</keyword>
<keyword evidence="3" id="KW-0813">Transport</keyword>
<evidence type="ECO:0008006" key="11">
    <source>
        <dbReference type="Google" id="ProtNLM"/>
    </source>
</evidence>
<proteinExistence type="inferred from homology"/>
<evidence type="ECO:0000256" key="3">
    <source>
        <dbReference type="ARBA" id="ARBA00022448"/>
    </source>
</evidence>
<dbReference type="InterPro" id="IPR004686">
    <property type="entry name" value="Mtc"/>
</dbReference>
<keyword evidence="8" id="KW-0472">Membrane</keyword>
<dbReference type="EMBL" id="CAJPEX010000276">
    <property type="protein sequence ID" value="CAG0914801.1"/>
    <property type="molecule type" value="Genomic_DNA"/>
</dbReference>
<dbReference type="GO" id="GO:0015075">
    <property type="term" value="F:monoatomic ion transmembrane transporter activity"/>
    <property type="evidence" value="ECO:0007669"/>
    <property type="project" value="InterPro"/>
</dbReference>
<comment type="subcellular location">
    <subcellularLocation>
        <location evidence="1">Mitochondrion membrane</location>
        <topology evidence="1">Multi-pass membrane protein</topology>
    </subcellularLocation>
</comment>
<dbReference type="AlphaFoldDB" id="A0A7R9BG24"/>
<evidence type="ECO:0000256" key="2">
    <source>
        <dbReference type="ARBA" id="ARBA00005974"/>
    </source>
</evidence>
<comment type="similarity">
    <text evidence="2">Belongs to the sideroflexin family.</text>
</comment>
<keyword evidence="4" id="KW-0812">Transmembrane</keyword>
<evidence type="ECO:0000256" key="7">
    <source>
        <dbReference type="ARBA" id="ARBA00023128"/>
    </source>
</evidence>
<organism evidence="9">
    <name type="scientific">Notodromas monacha</name>
    <dbReference type="NCBI Taxonomy" id="399045"/>
    <lineage>
        <taxon>Eukaryota</taxon>
        <taxon>Metazoa</taxon>
        <taxon>Ecdysozoa</taxon>
        <taxon>Arthropoda</taxon>
        <taxon>Crustacea</taxon>
        <taxon>Oligostraca</taxon>
        <taxon>Ostracoda</taxon>
        <taxon>Podocopa</taxon>
        <taxon>Podocopida</taxon>
        <taxon>Cypridocopina</taxon>
        <taxon>Cypridoidea</taxon>
        <taxon>Cyprididae</taxon>
        <taxon>Notodromas</taxon>
    </lineage>
</organism>
<keyword evidence="10" id="KW-1185">Reference proteome</keyword>
<evidence type="ECO:0000256" key="5">
    <source>
        <dbReference type="ARBA" id="ARBA00022970"/>
    </source>
</evidence>
<keyword evidence="7" id="KW-0496">Mitochondrion</keyword>
<evidence type="ECO:0000313" key="9">
    <source>
        <dbReference type="EMBL" id="CAD7274649.1"/>
    </source>
</evidence>
<dbReference type="EMBL" id="OA882313">
    <property type="protein sequence ID" value="CAD7274649.1"/>
    <property type="molecule type" value="Genomic_DNA"/>
</dbReference>
<evidence type="ECO:0000256" key="1">
    <source>
        <dbReference type="ARBA" id="ARBA00004225"/>
    </source>
</evidence>